<evidence type="ECO:0000256" key="1">
    <source>
        <dbReference type="SAM" id="Coils"/>
    </source>
</evidence>
<dbReference type="Proteomes" id="UP000240988">
    <property type="component" value="Unassembled WGS sequence"/>
</dbReference>
<dbReference type="InterPro" id="IPR009003">
    <property type="entry name" value="Peptidase_S1_PA"/>
</dbReference>
<evidence type="ECO:0008006" key="5">
    <source>
        <dbReference type="Google" id="ProtNLM"/>
    </source>
</evidence>
<keyword evidence="4" id="KW-1185">Reference proteome</keyword>
<keyword evidence="1" id="KW-0175">Coiled coil</keyword>
<dbReference type="STRING" id="1841860.GCA_900157375_00901"/>
<feature type="region of interest" description="Disordered" evidence="2">
    <location>
        <begin position="232"/>
        <end position="260"/>
    </location>
</feature>
<sequence>MFLLAKGTGFLYRIAGQIYLVTARHNFSGRHWETNEFLRNNYRVSPTHVAVGFRATTPTAVYQTGFQVAVQQYLINLIDETWTPIWREHPRFGRSVDIAAIPFNLPTDQGELVIDAWDEVPPAREAPRLWVSQQVSVVGYPYGLRGSFDLPLWTGGTIASEPALLHVYRNNEYPLFLVDCRGRKGHSGSPVVTVRQPLSLTNENGKFEVAPAPRWQLVGVYTGRVPEDYGAREGSAFGAASPPAGPDEDDPVIDHETDIPGADEEVTRRLRDLARRFEKLSRQAKQSSDLGFVWRVQEATEICRSGVAGESGPVGINPGNVEPQEPQATLMTDPPSPIG</sequence>
<dbReference type="Pfam" id="PF13365">
    <property type="entry name" value="Trypsin_2"/>
    <property type="match status" value="1"/>
</dbReference>
<organism evidence="3 4">
    <name type="scientific">Mycobacterium rhizamassiliense</name>
    <dbReference type="NCBI Taxonomy" id="1841860"/>
    <lineage>
        <taxon>Bacteria</taxon>
        <taxon>Bacillati</taxon>
        <taxon>Actinomycetota</taxon>
        <taxon>Actinomycetes</taxon>
        <taxon>Mycobacteriales</taxon>
        <taxon>Mycobacteriaceae</taxon>
        <taxon>Mycobacterium</taxon>
    </lineage>
</organism>
<evidence type="ECO:0000313" key="4">
    <source>
        <dbReference type="Proteomes" id="UP000240988"/>
    </source>
</evidence>
<proteinExistence type="predicted"/>
<feature type="coiled-coil region" evidence="1">
    <location>
        <begin position="263"/>
        <end position="290"/>
    </location>
</feature>
<accession>A0A2U3NNK7</accession>
<dbReference type="EMBL" id="FUFA01000002">
    <property type="protein sequence ID" value="SPM33096.1"/>
    <property type="molecule type" value="Genomic_DNA"/>
</dbReference>
<evidence type="ECO:0000256" key="2">
    <source>
        <dbReference type="SAM" id="MobiDB-lite"/>
    </source>
</evidence>
<evidence type="ECO:0000313" key="3">
    <source>
        <dbReference type="EMBL" id="SPM33096.1"/>
    </source>
</evidence>
<feature type="region of interest" description="Disordered" evidence="2">
    <location>
        <begin position="306"/>
        <end position="339"/>
    </location>
</feature>
<reference evidence="3 4" key="1">
    <citation type="submission" date="2017-01" db="EMBL/GenBank/DDBJ databases">
        <authorList>
            <consortium name="Urmite Genomes"/>
        </authorList>
    </citation>
    <scope>NUCLEOTIDE SEQUENCE [LARGE SCALE GENOMIC DNA]</scope>
    <source>
        <strain evidence="3 4">AB57</strain>
    </source>
</reference>
<name>A0A2U3NNK7_9MYCO</name>
<dbReference type="AlphaFoldDB" id="A0A2U3NNK7"/>
<protein>
    <recommendedName>
        <fullName evidence="5">Trypsin-like peptidase domain-containing protein</fullName>
    </recommendedName>
</protein>
<dbReference type="SUPFAM" id="SSF50494">
    <property type="entry name" value="Trypsin-like serine proteases"/>
    <property type="match status" value="1"/>
</dbReference>
<gene>
    <name evidence="3" type="ORF">MRAB57_899</name>
</gene>